<dbReference type="Proteomes" id="UP000532746">
    <property type="component" value="Unassembled WGS sequence"/>
</dbReference>
<sequence length="207" mass="22390">MLKSVRIPFLSGVTLLVLTTACQKDTEMPEPTVTPPVQEANVSLTYTYPTASANRGQTFLAQEPTGKLASDKLTLAFEKAPRAVGMLTEERIGFVLPRSKQKSGLVGSYTLASQPDPGQGEVVATYERPTFNTGVYLNQYSGNSHPMEGSLVITKYDAARQLISGSFTFTVKQAKDPYTYLAIGSSSDGRSSCEIKGYGTFEEIPLL</sequence>
<reference evidence="1 2" key="1">
    <citation type="submission" date="2020-08" db="EMBL/GenBank/DDBJ databases">
        <title>Genomic Encyclopedia of Type Strains, Phase IV (KMG-IV): sequencing the most valuable type-strain genomes for metagenomic binning, comparative biology and taxonomic classification.</title>
        <authorList>
            <person name="Goeker M."/>
        </authorList>
    </citation>
    <scope>NUCLEOTIDE SEQUENCE [LARGE SCALE GENOMIC DNA]</scope>
    <source>
        <strain evidence="1 2">DSM 26718</strain>
    </source>
</reference>
<evidence type="ECO:0000313" key="2">
    <source>
        <dbReference type="Proteomes" id="UP000532746"/>
    </source>
</evidence>
<dbReference type="AlphaFoldDB" id="A0A7W9SZG7"/>
<keyword evidence="2" id="KW-1185">Reference proteome</keyword>
<dbReference type="RefSeq" id="WP_183401960.1">
    <property type="nucleotide sequence ID" value="NZ_JACHGG010000001.1"/>
</dbReference>
<organism evidence="1 2">
    <name type="scientific">Hymenobacter luteus</name>
    <dbReference type="NCBI Taxonomy" id="1411122"/>
    <lineage>
        <taxon>Bacteria</taxon>
        <taxon>Pseudomonadati</taxon>
        <taxon>Bacteroidota</taxon>
        <taxon>Cytophagia</taxon>
        <taxon>Cytophagales</taxon>
        <taxon>Hymenobacteraceae</taxon>
        <taxon>Hymenobacter</taxon>
    </lineage>
</organism>
<protein>
    <recommendedName>
        <fullName evidence="3">Lipoprotein</fullName>
    </recommendedName>
</protein>
<name>A0A7W9SZG7_9BACT</name>
<proteinExistence type="predicted"/>
<accession>A0A7W9SZG7</accession>
<gene>
    <name evidence="1" type="ORF">HNQ93_000673</name>
</gene>
<dbReference type="PROSITE" id="PS51257">
    <property type="entry name" value="PROKAR_LIPOPROTEIN"/>
    <property type="match status" value="1"/>
</dbReference>
<dbReference type="EMBL" id="JACHGG010000001">
    <property type="protein sequence ID" value="MBB6057843.1"/>
    <property type="molecule type" value="Genomic_DNA"/>
</dbReference>
<evidence type="ECO:0000313" key="1">
    <source>
        <dbReference type="EMBL" id="MBB6057843.1"/>
    </source>
</evidence>
<comment type="caution">
    <text evidence="1">The sequence shown here is derived from an EMBL/GenBank/DDBJ whole genome shotgun (WGS) entry which is preliminary data.</text>
</comment>
<evidence type="ECO:0008006" key="3">
    <source>
        <dbReference type="Google" id="ProtNLM"/>
    </source>
</evidence>